<comment type="similarity">
    <text evidence="1">Belongs to the UPF0178 family.</text>
</comment>
<evidence type="ECO:0000256" key="1">
    <source>
        <dbReference type="ARBA" id="ARBA00008522"/>
    </source>
</evidence>
<dbReference type="EMBL" id="AKBN01000128">
    <property type="protein sequence ID" value="KFA03549.1"/>
    <property type="molecule type" value="Genomic_DNA"/>
</dbReference>
<dbReference type="GeneID" id="69690314"/>
<dbReference type="PANTHER" id="PTHR35146">
    <property type="entry name" value="UPF0178 PROTEIN YAII"/>
    <property type="match status" value="1"/>
</dbReference>
<dbReference type="InterPro" id="IPR003791">
    <property type="entry name" value="UPF0178"/>
</dbReference>
<dbReference type="PANTHER" id="PTHR35146:SF1">
    <property type="entry name" value="UPF0178 PROTEIN YAII"/>
    <property type="match status" value="1"/>
</dbReference>
<dbReference type="RefSeq" id="WP_010372708.1">
    <property type="nucleotide sequence ID" value="NZ_AKBN02000007.1"/>
</dbReference>
<organism evidence="2">
    <name type="scientific">Xanthomonas vasicola pv. vasculorum NCPPB 890</name>
    <dbReference type="NCBI Taxonomy" id="1184265"/>
    <lineage>
        <taxon>Bacteria</taxon>
        <taxon>Pseudomonadati</taxon>
        <taxon>Pseudomonadota</taxon>
        <taxon>Gammaproteobacteria</taxon>
        <taxon>Lysobacterales</taxon>
        <taxon>Lysobacteraceae</taxon>
        <taxon>Xanthomonas</taxon>
    </lineage>
</organism>
<name>A0A836ZTU5_XANVA</name>
<protein>
    <submittedName>
        <fullName evidence="2">Uncharacterized protein</fullName>
    </submittedName>
</protein>
<reference evidence="2" key="1">
    <citation type="submission" date="2012-05" db="EMBL/GenBank/DDBJ databases">
        <authorList>
            <person name="Studholme D.J."/>
            <person name="Wasukira A."/>
            <person name="Grant M."/>
        </authorList>
    </citation>
    <scope>NUCLEOTIDE SEQUENCE [LARGE SCALE GENOMIC DNA]</scope>
    <source>
        <strain evidence="2">NCPPB 890</strain>
    </source>
</reference>
<dbReference type="AlphaFoldDB" id="A0A836ZTU5"/>
<gene>
    <name evidence="2" type="ORF">A11K_0102850</name>
</gene>
<evidence type="ECO:0000313" key="2">
    <source>
        <dbReference type="EMBL" id="KFA03549.1"/>
    </source>
</evidence>
<accession>A0A836ZTU5</accession>
<comment type="caution">
    <text evidence="2">The sequence shown here is derived from an EMBL/GenBank/DDBJ whole genome shotgun (WGS) entry which is preliminary data.</text>
</comment>
<sequence length="80" mass="8776">MKTPHTPKTAQIWVDADACPYVIRDILFRAAARTCTAVTLEELRGAGIATGGPPALHARDRRVFSAQLDRWLAAQPRPPL</sequence>
<proteinExistence type="inferred from homology"/>